<gene>
    <name evidence="1" type="ORF">A0J61_11569</name>
</gene>
<comment type="caution">
    <text evidence="1">The sequence shown here is derived from an EMBL/GenBank/DDBJ whole genome shotgun (WGS) entry which is preliminary data.</text>
</comment>
<dbReference type="AlphaFoldDB" id="A0A1C7MU93"/>
<sequence>MYDNKLVIKKEGVELFRNRVAILGVTGDIPGISELMMAAEHTATFGCRICKVKGHKPHGVSNKGKYYPKMGPLRTLDELKNGDLAHGMPGVPKLSTDLKTFINPHFFFGDELHMLGHGMGHMVYKLLDPKTSYWFQAANVNHYPFQVSSSFRPKNFMKKLGDWIAASKPTCP</sequence>
<evidence type="ECO:0000313" key="2">
    <source>
        <dbReference type="Proteomes" id="UP000093000"/>
    </source>
</evidence>
<dbReference type="STRING" id="101091.A0A1C7MU93"/>
<dbReference type="EMBL" id="LUGH01002205">
    <property type="protein sequence ID" value="OBZ80382.1"/>
    <property type="molecule type" value="Genomic_DNA"/>
</dbReference>
<name>A0A1C7MU93_9FUNG</name>
<keyword evidence="2" id="KW-1185">Reference proteome</keyword>
<protein>
    <submittedName>
        <fullName evidence="1">Uncharacterized protein</fullName>
    </submittedName>
</protein>
<evidence type="ECO:0000313" key="1">
    <source>
        <dbReference type="EMBL" id="OBZ80382.1"/>
    </source>
</evidence>
<dbReference type="Proteomes" id="UP000093000">
    <property type="component" value="Unassembled WGS sequence"/>
</dbReference>
<accession>A0A1C7MU93</accession>
<dbReference type="OrthoDB" id="2289822at2759"/>
<feature type="non-terminal residue" evidence="1">
    <location>
        <position position="172"/>
    </location>
</feature>
<proteinExistence type="predicted"/>
<reference evidence="1 2" key="1">
    <citation type="submission" date="2016-03" db="EMBL/GenBank/DDBJ databases">
        <title>Choanephora cucurbitarum.</title>
        <authorList>
            <person name="Min B."/>
            <person name="Park H."/>
            <person name="Park J.-H."/>
            <person name="Shin H.-D."/>
            <person name="Choi I.-G."/>
        </authorList>
    </citation>
    <scope>NUCLEOTIDE SEQUENCE [LARGE SCALE GENOMIC DNA]</scope>
    <source>
        <strain evidence="1 2">KUS-F28377</strain>
    </source>
</reference>
<dbReference type="InParanoid" id="A0A1C7MU93"/>
<organism evidence="1 2">
    <name type="scientific">Choanephora cucurbitarum</name>
    <dbReference type="NCBI Taxonomy" id="101091"/>
    <lineage>
        <taxon>Eukaryota</taxon>
        <taxon>Fungi</taxon>
        <taxon>Fungi incertae sedis</taxon>
        <taxon>Mucoromycota</taxon>
        <taxon>Mucoromycotina</taxon>
        <taxon>Mucoromycetes</taxon>
        <taxon>Mucorales</taxon>
        <taxon>Mucorineae</taxon>
        <taxon>Choanephoraceae</taxon>
        <taxon>Choanephoroideae</taxon>
        <taxon>Choanephora</taxon>
    </lineage>
</organism>